<dbReference type="Proteomes" id="UP000790833">
    <property type="component" value="Unassembled WGS sequence"/>
</dbReference>
<dbReference type="Gene3D" id="3.40.140.100">
    <property type="entry name" value="Ubiquitin-like modifier-activating enzyme ATG7 C-terminal domain"/>
    <property type="match status" value="1"/>
</dbReference>
<feature type="domain" description="THIF-type NAD/FAD binding fold" evidence="12">
    <location>
        <begin position="265"/>
        <end position="502"/>
    </location>
</feature>
<dbReference type="GO" id="GO:0032446">
    <property type="term" value="P:protein modification by small protein conjugation"/>
    <property type="evidence" value="ECO:0007669"/>
    <property type="project" value="TreeGrafter"/>
</dbReference>
<dbReference type="Gene3D" id="3.40.140.70">
    <property type="entry name" value="Ubiquitin-like modifier-activating enzyme ATG7 N-terminal domain"/>
    <property type="match status" value="1"/>
</dbReference>
<dbReference type="GO" id="GO:0000407">
    <property type="term" value="C:phagophore assembly site"/>
    <property type="evidence" value="ECO:0007669"/>
    <property type="project" value="UniProtKB-SubCell"/>
</dbReference>
<organism evidence="14 15">
    <name type="scientific">Scheffersomyces spartinae</name>
    <dbReference type="NCBI Taxonomy" id="45513"/>
    <lineage>
        <taxon>Eukaryota</taxon>
        <taxon>Fungi</taxon>
        <taxon>Dikarya</taxon>
        <taxon>Ascomycota</taxon>
        <taxon>Saccharomycotina</taxon>
        <taxon>Pichiomycetes</taxon>
        <taxon>Debaryomycetaceae</taxon>
        <taxon>Scheffersomyces</taxon>
    </lineage>
</organism>
<dbReference type="GO" id="GO:0019779">
    <property type="term" value="F:Atg8 activating enzyme activity"/>
    <property type="evidence" value="ECO:0007669"/>
    <property type="project" value="TreeGrafter"/>
</dbReference>
<gene>
    <name evidence="14" type="primary">ATG7</name>
    <name evidence="14" type="ORF">KQ657_001097</name>
</gene>
<dbReference type="Pfam" id="PF16420">
    <property type="entry name" value="ATG7_N"/>
    <property type="match status" value="1"/>
</dbReference>
<evidence type="ECO:0000259" key="13">
    <source>
        <dbReference type="Pfam" id="PF16420"/>
    </source>
</evidence>
<keyword evidence="6 11" id="KW-0833">Ubl conjugation pathway</keyword>
<dbReference type="SUPFAM" id="SSF69572">
    <property type="entry name" value="Activating enzymes of the ubiquitin-like proteins"/>
    <property type="match status" value="1"/>
</dbReference>
<keyword evidence="7 11" id="KW-0653">Protein transport</keyword>
<dbReference type="InterPro" id="IPR042522">
    <property type="entry name" value="Atg7_N_1"/>
</dbReference>
<dbReference type="NCBIfam" id="TIGR01381">
    <property type="entry name" value="E1_like_apg7"/>
    <property type="match status" value="1"/>
</dbReference>
<dbReference type="PANTHER" id="PTHR10953:SF3">
    <property type="entry name" value="UBIQUITIN-LIKE MODIFIER-ACTIVATING ENZYME ATG7"/>
    <property type="match status" value="1"/>
</dbReference>
<comment type="subunit">
    <text evidence="2 11">Homodimer.</text>
</comment>
<comment type="function">
    <text evidence="9">E1-like activating enzyme involved in the 2 ubiquitin-like systems required for cytoplasm to vacuole transport (Cvt) and autophagy. Activates ATG12 for its conjugation with ATG5 and ATG8 for its conjugation with phosphatidylethanolamine. Both systems are needed for the ATG8 association to Cvt vesicles and autophagosomes membranes. Autophagy is essential for maintenance of amino acid levels and protein synthesis under nitrogen starvation. Required for selective autophagic degradation of the nucleus (nucleophagy) as well as for mitophagy which contributes to regulate mitochondrial quantity and quality by eliminating the mitochondria to a basal level to fulfill cellular energy requirements and preventing excess ROS production. Plays a role in the regulation of filamentous growth and chronological longevity.</text>
</comment>
<dbReference type="InterPro" id="IPR045886">
    <property type="entry name" value="ThiF/MoeB/HesA"/>
</dbReference>
<evidence type="ECO:0000256" key="2">
    <source>
        <dbReference type="ARBA" id="ARBA00011738"/>
    </source>
</evidence>
<evidence type="ECO:0000256" key="6">
    <source>
        <dbReference type="ARBA" id="ARBA00022786"/>
    </source>
</evidence>
<evidence type="ECO:0000256" key="11">
    <source>
        <dbReference type="RuleBase" id="RU366022"/>
    </source>
</evidence>
<dbReference type="EMBL" id="JAHMUF010000014">
    <property type="protein sequence ID" value="KAG7192987.1"/>
    <property type="molecule type" value="Genomic_DNA"/>
</dbReference>
<keyword evidence="4 11" id="KW-0813">Transport</keyword>
<evidence type="ECO:0000256" key="8">
    <source>
        <dbReference type="ARBA" id="ARBA00023006"/>
    </source>
</evidence>
<name>A0A9P8AHP4_9ASCO</name>
<accession>A0A9P8AHP4</accession>
<comment type="caution">
    <text evidence="14">The sequence shown here is derived from an EMBL/GenBank/DDBJ whole genome shotgun (WGS) entry which is preliminary data.</text>
</comment>
<keyword evidence="8 11" id="KW-0072">Autophagy</keyword>
<dbReference type="GeneID" id="66114471"/>
<dbReference type="GO" id="GO:0034727">
    <property type="term" value="P:piecemeal microautophagy of the nucleus"/>
    <property type="evidence" value="ECO:0007669"/>
    <property type="project" value="TreeGrafter"/>
</dbReference>
<dbReference type="PANTHER" id="PTHR10953">
    <property type="entry name" value="UBIQUITIN-ACTIVATING ENZYME E1"/>
    <property type="match status" value="1"/>
</dbReference>
<proteinExistence type="inferred from homology"/>
<dbReference type="RefSeq" id="XP_043048536.1">
    <property type="nucleotide sequence ID" value="XM_043191904.1"/>
</dbReference>
<dbReference type="AlphaFoldDB" id="A0A9P8AHP4"/>
<dbReference type="Pfam" id="PF00899">
    <property type="entry name" value="ThiF"/>
    <property type="match status" value="1"/>
</dbReference>
<evidence type="ECO:0000313" key="14">
    <source>
        <dbReference type="EMBL" id="KAG7192987.1"/>
    </source>
</evidence>
<dbReference type="GO" id="GO:0006995">
    <property type="term" value="P:cellular response to nitrogen starvation"/>
    <property type="evidence" value="ECO:0007669"/>
    <property type="project" value="TreeGrafter"/>
</dbReference>
<sequence length="606" mass="68023">MKLGTSARSIWGFITSPHKLTRFDDKPIVNVDKLSFEQNEEDPTGNFVLDAELLNVNTIEEFKEINKAELLKKWGHIILRHIETGCITEQLLNKVFLLTFSDLKKYKFYYWFAFPTLESNWRVLHRGPAESLAITNVASTSSLLSQVDEDGHIVLFKDILLEKGNKFVFQDTVLDPDMKPSVHLKNYLYYLAYIGFTEIELVIYRSNNTSELLNLELSSPVNKISPKILGWERTAQGRLGPKVAELGLLINPNQLAEQAVDLNLRLMKWRIAPELDLDIIKLQKVLLLGAGTLGSYVSRILMGWGVREITFVDNGRVSYSNPVRQPLFNFADCFSSSGKGEYKAIQAARALHEIFPGAIAEGIVLDVPMVGHPISEATEGKLKSEYEKLMQLISSHDVVFLLMDSRESRWLPTVAGLSKDKIVINAALGFDSYLVMRHGSLKQAPESRLGCYYCNDVVAPSDSLSDRTLDQMCTVTRAGCAPLASALAVELFISLLQHPENEAALADETNPKFGEVPHQIRGSLHNFQLTKLHAPAFKNCSACSTNVVEHFEKDGWEFVKKCLNDSKYLEDISELTQVHAEAEKAAAQLLEDLLLDNDDEDSEWIS</sequence>
<feature type="active site" description="Glycyl thioester intermediate" evidence="10">
    <location>
        <position position="473"/>
    </location>
</feature>
<dbReference type="InterPro" id="IPR042523">
    <property type="entry name" value="Atg7_N_2"/>
</dbReference>
<comment type="similarity">
    <text evidence="1 11">Belongs to the ATG7 family.</text>
</comment>
<keyword evidence="5 11" id="KW-0963">Cytoplasm</keyword>
<evidence type="ECO:0000256" key="4">
    <source>
        <dbReference type="ARBA" id="ARBA00022448"/>
    </source>
</evidence>
<feature type="domain" description="Ubiquitin-like modifier-activating enzyme Atg7 N-terminal" evidence="13">
    <location>
        <begin position="2"/>
        <end position="247"/>
    </location>
</feature>
<dbReference type="FunFam" id="3.40.50.720:FF:000243">
    <property type="entry name" value="Ubiquitin-like modifier-activating enzyme ATG7"/>
    <property type="match status" value="1"/>
</dbReference>
<evidence type="ECO:0000259" key="12">
    <source>
        <dbReference type="Pfam" id="PF00899"/>
    </source>
</evidence>
<dbReference type="InterPro" id="IPR006285">
    <property type="entry name" value="Atg7"/>
</dbReference>
<comment type="subcellular location">
    <subcellularLocation>
        <location evidence="11">Cytoplasm</location>
    </subcellularLocation>
    <subcellularLocation>
        <location evidence="11">Preautophagosomal structure</location>
    </subcellularLocation>
</comment>
<dbReference type="OrthoDB" id="338614at2759"/>
<dbReference type="Gene3D" id="3.40.50.720">
    <property type="entry name" value="NAD(P)-binding Rossmann-like Domain"/>
    <property type="match status" value="1"/>
</dbReference>
<protein>
    <recommendedName>
        <fullName evidence="3 11">Ubiquitin-like modifier-activating enzyme ATG7</fullName>
    </recommendedName>
    <alternativeName>
        <fullName evidence="11">Autophagy-related protein 7</fullName>
    </alternativeName>
</protein>
<dbReference type="GO" id="GO:0000422">
    <property type="term" value="P:autophagy of mitochondrion"/>
    <property type="evidence" value="ECO:0007669"/>
    <property type="project" value="TreeGrafter"/>
</dbReference>
<evidence type="ECO:0000256" key="5">
    <source>
        <dbReference type="ARBA" id="ARBA00022490"/>
    </source>
</evidence>
<reference evidence="14" key="1">
    <citation type="submission" date="2021-03" db="EMBL/GenBank/DDBJ databases">
        <authorList>
            <person name="Palmer J.M."/>
        </authorList>
    </citation>
    <scope>NUCLEOTIDE SEQUENCE</scope>
    <source>
        <strain evidence="14">ARV_011</strain>
    </source>
</reference>
<dbReference type="InterPro" id="IPR000594">
    <property type="entry name" value="ThiF_NAD_FAD-bd"/>
</dbReference>
<keyword evidence="15" id="KW-1185">Reference proteome</keyword>
<evidence type="ECO:0000256" key="3">
    <source>
        <dbReference type="ARBA" id="ARBA00017647"/>
    </source>
</evidence>
<dbReference type="GO" id="GO:0015031">
    <property type="term" value="P:protein transport"/>
    <property type="evidence" value="ECO:0007669"/>
    <property type="project" value="UniProtKB-UniRule"/>
</dbReference>
<dbReference type="InterPro" id="IPR032197">
    <property type="entry name" value="Atg7_N"/>
</dbReference>
<evidence type="ECO:0000313" key="15">
    <source>
        <dbReference type="Proteomes" id="UP000790833"/>
    </source>
</evidence>
<evidence type="ECO:0000256" key="7">
    <source>
        <dbReference type="ARBA" id="ARBA00022927"/>
    </source>
</evidence>
<evidence type="ECO:0000256" key="1">
    <source>
        <dbReference type="ARBA" id="ARBA00010931"/>
    </source>
</evidence>
<dbReference type="InterPro" id="IPR035985">
    <property type="entry name" value="Ubiquitin-activating_enz"/>
</dbReference>
<evidence type="ECO:0000256" key="9">
    <source>
        <dbReference type="ARBA" id="ARBA00024930"/>
    </source>
</evidence>
<dbReference type="GO" id="GO:0000045">
    <property type="term" value="P:autophagosome assembly"/>
    <property type="evidence" value="ECO:0007669"/>
    <property type="project" value="TreeGrafter"/>
</dbReference>
<evidence type="ECO:0000256" key="10">
    <source>
        <dbReference type="PIRSR" id="PIRSR606285-1"/>
    </source>
</evidence>
<dbReference type="GO" id="GO:0019778">
    <property type="term" value="F:Atg12 activating enzyme activity"/>
    <property type="evidence" value="ECO:0007669"/>
    <property type="project" value="TreeGrafter"/>
</dbReference>